<dbReference type="EMBL" id="JACPUR010000036">
    <property type="protein sequence ID" value="MBI3128924.1"/>
    <property type="molecule type" value="Genomic_DNA"/>
</dbReference>
<proteinExistence type="inferred from homology"/>
<comment type="caution">
    <text evidence="7">The sequence shown here is derived from an EMBL/GenBank/DDBJ whole genome shotgun (WGS) entry which is preliminary data.</text>
</comment>
<evidence type="ECO:0000256" key="4">
    <source>
        <dbReference type="ARBA" id="ARBA00022840"/>
    </source>
</evidence>
<dbReference type="InterPro" id="IPR027417">
    <property type="entry name" value="P-loop_NTPase"/>
</dbReference>
<feature type="domain" description="ABC transporter" evidence="6">
    <location>
        <begin position="5"/>
        <end position="235"/>
    </location>
</feature>
<dbReference type="PROSITE" id="PS50893">
    <property type="entry name" value="ABC_TRANSPORTER_2"/>
    <property type="match status" value="1"/>
</dbReference>
<dbReference type="SMART" id="SM00382">
    <property type="entry name" value="AAA"/>
    <property type="match status" value="1"/>
</dbReference>
<dbReference type="GO" id="GO:0015807">
    <property type="term" value="P:L-amino acid transport"/>
    <property type="evidence" value="ECO:0007669"/>
    <property type="project" value="TreeGrafter"/>
</dbReference>
<keyword evidence="4 7" id="KW-0067">ATP-binding</keyword>
<sequence>MAALLSVEDIHTYYGDSYILQGLSLEVREGEALGVLGRNGMGKTTLINSIMGFVQPRRGRIVFQGKDITRTPSFETCNMGIGLCPQGRRVFPTLTVRENLLVAHQARNGKSRWDLSAVYELFPRLGERHAQRAGSLSGGEQQMLAVARALVTNPACLILDEPSEGLAPLIIQHMGEAIRKLREEGLAILLVEQNTPFALKVVDRVNIVTKGRVVHDLSPEALWANEEIKHTHLGIG</sequence>
<protein>
    <submittedName>
        <fullName evidence="7">ABC transporter ATP-binding protein</fullName>
    </submittedName>
</protein>
<evidence type="ECO:0000259" key="6">
    <source>
        <dbReference type="PROSITE" id="PS50893"/>
    </source>
</evidence>
<dbReference type="PANTHER" id="PTHR43820:SF2">
    <property type="entry name" value="ABC TRANSPORTER ATP-BINDING PROTEIN"/>
    <property type="match status" value="1"/>
</dbReference>
<dbReference type="GO" id="GO:0015658">
    <property type="term" value="F:branched-chain amino acid transmembrane transporter activity"/>
    <property type="evidence" value="ECO:0007669"/>
    <property type="project" value="TreeGrafter"/>
</dbReference>
<name>A0A932I039_UNCTE</name>
<dbReference type="AlphaFoldDB" id="A0A932I039"/>
<dbReference type="Proteomes" id="UP000782312">
    <property type="component" value="Unassembled WGS sequence"/>
</dbReference>
<evidence type="ECO:0000256" key="3">
    <source>
        <dbReference type="ARBA" id="ARBA00022741"/>
    </source>
</evidence>
<keyword evidence="5" id="KW-0029">Amino-acid transport</keyword>
<accession>A0A932I039</accession>
<reference evidence="7" key="1">
    <citation type="submission" date="2020-07" db="EMBL/GenBank/DDBJ databases">
        <title>Huge and variable diversity of episymbiotic CPR bacteria and DPANN archaea in groundwater ecosystems.</title>
        <authorList>
            <person name="He C.Y."/>
            <person name="Keren R."/>
            <person name="Whittaker M."/>
            <person name="Farag I.F."/>
            <person name="Doudna J."/>
            <person name="Cate J.H.D."/>
            <person name="Banfield J.F."/>
        </authorList>
    </citation>
    <scope>NUCLEOTIDE SEQUENCE</scope>
    <source>
        <strain evidence="7">NC_groundwater_763_Ag_S-0.2um_68_21</strain>
    </source>
</reference>
<evidence type="ECO:0000256" key="1">
    <source>
        <dbReference type="ARBA" id="ARBA00005417"/>
    </source>
</evidence>
<dbReference type="PANTHER" id="PTHR43820">
    <property type="entry name" value="HIGH-AFFINITY BRANCHED-CHAIN AMINO ACID TRANSPORT ATP-BINDING PROTEIN LIVF"/>
    <property type="match status" value="1"/>
</dbReference>
<organism evidence="7 8">
    <name type="scientific">Tectimicrobiota bacterium</name>
    <dbReference type="NCBI Taxonomy" id="2528274"/>
    <lineage>
        <taxon>Bacteria</taxon>
        <taxon>Pseudomonadati</taxon>
        <taxon>Nitrospinota/Tectimicrobiota group</taxon>
        <taxon>Candidatus Tectimicrobiota</taxon>
    </lineage>
</organism>
<dbReference type="GO" id="GO:0016887">
    <property type="term" value="F:ATP hydrolysis activity"/>
    <property type="evidence" value="ECO:0007669"/>
    <property type="project" value="InterPro"/>
</dbReference>
<dbReference type="Gene3D" id="3.40.50.300">
    <property type="entry name" value="P-loop containing nucleotide triphosphate hydrolases"/>
    <property type="match status" value="1"/>
</dbReference>
<evidence type="ECO:0000256" key="2">
    <source>
        <dbReference type="ARBA" id="ARBA00022448"/>
    </source>
</evidence>
<dbReference type="GO" id="GO:0005524">
    <property type="term" value="F:ATP binding"/>
    <property type="evidence" value="ECO:0007669"/>
    <property type="project" value="UniProtKB-KW"/>
</dbReference>
<dbReference type="CDD" id="cd03224">
    <property type="entry name" value="ABC_TM1139_LivF_branched"/>
    <property type="match status" value="1"/>
</dbReference>
<evidence type="ECO:0000313" key="8">
    <source>
        <dbReference type="Proteomes" id="UP000782312"/>
    </source>
</evidence>
<evidence type="ECO:0000313" key="7">
    <source>
        <dbReference type="EMBL" id="MBI3128924.1"/>
    </source>
</evidence>
<comment type="similarity">
    <text evidence="1">Belongs to the ABC transporter superfamily.</text>
</comment>
<dbReference type="InterPro" id="IPR017871">
    <property type="entry name" value="ABC_transporter-like_CS"/>
</dbReference>
<evidence type="ECO:0000256" key="5">
    <source>
        <dbReference type="ARBA" id="ARBA00022970"/>
    </source>
</evidence>
<keyword evidence="3" id="KW-0547">Nucleotide-binding</keyword>
<dbReference type="InterPro" id="IPR003439">
    <property type="entry name" value="ABC_transporter-like_ATP-bd"/>
</dbReference>
<dbReference type="PROSITE" id="PS00211">
    <property type="entry name" value="ABC_TRANSPORTER_1"/>
    <property type="match status" value="1"/>
</dbReference>
<dbReference type="SUPFAM" id="SSF52540">
    <property type="entry name" value="P-loop containing nucleoside triphosphate hydrolases"/>
    <property type="match status" value="1"/>
</dbReference>
<keyword evidence="2" id="KW-0813">Transport</keyword>
<dbReference type="InterPro" id="IPR052156">
    <property type="entry name" value="BCAA_Transport_ATP-bd_LivF"/>
</dbReference>
<dbReference type="Pfam" id="PF00005">
    <property type="entry name" value="ABC_tran"/>
    <property type="match status" value="1"/>
</dbReference>
<dbReference type="InterPro" id="IPR003593">
    <property type="entry name" value="AAA+_ATPase"/>
</dbReference>
<gene>
    <name evidence="7" type="ORF">HYZ11_15065</name>
</gene>